<dbReference type="GO" id="GO:0030313">
    <property type="term" value="C:cell envelope"/>
    <property type="evidence" value="ECO:0007669"/>
    <property type="project" value="UniProtKB-SubCell"/>
</dbReference>
<name>A0A090WZQ9_9FLAO</name>
<proteinExistence type="inferred from homology"/>
<dbReference type="PANTHER" id="PTHR46847">
    <property type="entry name" value="D-ALLOSE-BINDING PERIPLASMIC PROTEIN-RELATED"/>
    <property type="match status" value="1"/>
</dbReference>
<dbReference type="InterPro" id="IPR025997">
    <property type="entry name" value="SBP_2_dom"/>
</dbReference>
<organism evidence="5 6">
    <name type="scientific">Algibacter lectus</name>
    <dbReference type="NCBI Taxonomy" id="221126"/>
    <lineage>
        <taxon>Bacteria</taxon>
        <taxon>Pseudomonadati</taxon>
        <taxon>Bacteroidota</taxon>
        <taxon>Flavobacteriia</taxon>
        <taxon>Flavobacteriales</taxon>
        <taxon>Flavobacteriaceae</taxon>
        <taxon>Algibacter</taxon>
    </lineage>
</organism>
<sequence length="155" mass="17612">MVSVIEKAYDKGIPVIIMDRKINSQKFTAFIGANNLDVGRNAANYIASLNEKPSKILEIRGSDNSSPVIERHLGFHEIIYNEPNISVEYRINDEDIEQRVPQILDSLHVKPINFVYAFNDDIAYRTWKIAKSKGVEESIKFIGVDGLNVQIMVFN</sequence>
<comment type="caution">
    <text evidence="5">The sequence shown here is derived from an EMBL/GenBank/DDBJ whole genome shotgun (WGS) entry which is preliminary data.</text>
</comment>
<evidence type="ECO:0000259" key="4">
    <source>
        <dbReference type="Pfam" id="PF13407"/>
    </source>
</evidence>
<comment type="subcellular location">
    <subcellularLocation>
        <location evidence="1">Cell envelope</location>
    </subcellularLocation>
</comment>
<dbReference type="GO" id="GO:0003677">
    <property type="term" value="F:DNA binding"/>
    <property type="evidence" value="ECO:0007669"/>
    <property type="project" value="UniProtKB-KW"/>
</dbReference>
<keyword evidence="5" id="KW-0238">DNA-binding</keyword>
<dbReference type="Gene3D" id="3.40.50.2300">
    <property type="match status" value="2"/>
</dbReference>
<evidence type="ECO:0000256" key="3">
    <source>
        <dbReference type="ARBA" id="ARBA00022729"/>
    </source>
</evidence>
<dbReference type="InterPro" id="IPR028082">
    <property type="entry name" value="Peripla_BP_I"/>
</dbReference>
<evidence type="ECO:0000313" key="5">
    <source>
        <dbReference type="EMBL" id="GAL82600.1"/>
    </source>
</evidence>
<dbReference type="EMBL" id="BBNU01000035">
    <property type="protein sequence ID" value="GAL82600.1"/>
    <property type="molecule type" value="Genomic_DNA"/>
</dbReference>
<evidence type="ECO:0000256" key="2">
    <source>
        <dbReference type="ARBA" id="ARBA00007639"/>
    </source>
</evidence>
<evidence type="ECO:0000313" key="6">
    <source>
        <dbReference type="Proteomes" id="UP000029643"/>
    </source>
</evidence>
<gene>
    <name evidence="5" type="ORF">JCM19274_5675</name>
</gene>
<dbReference type="SUPFAM" id="SSF53822">
    <property type="entry name" value="Periplasmic binding protein-like I"/>
    <property type="match status" value="1"/>
</dbReference>
<evidence type="ECO:0000256" key="1">
    <source>
        <dbReference type="ARBA" id="ARBA00004196"/>
    </source>
</evidence>
<reference evidence="5 6" key="1">
    <citation type="journal article" date="2014" name="Genome Announc.">
        <title>Draft Genome Sequences of Marine Flavobacterium Algibacter lectus Strains SS8 and NR4.</title>
        <authorList>
            <person name="Takatani N."/>
            <person name="Nakanishi M."/>
            <person name="Meirelles P."/>
            <person name="Mino S."/>
            <person name="Suda W."/>
            <person name="Oshima K."/>
            <person name="Hattori M."/>
            <person name="Ohkuma M."/>
            <person name="Hosokawa M."/>
            <person name="Miyashita K."/>
            <person name="Thompson F.L."/>
            <person name="Niwa A."/>
            <person name="Sawabe T."/>
            <person name="Sawabe T."/>
        </authorList>
    </citation>
    <scope>NUCLEOTIDE SEQUENCE [LARGE SCALE GENOMIC DNA]</scope>
    <source>
        <strain evidence="6">JCM19274</strain>
    </source>
</reference>
<dbReference type="Pfam" id="PF13407">
    <property type="entry name" value="Peripla_BP_4"/>
    <property type="match status" value="1"/>
</dbReference>
<dbReference type="AlphaFoldDB" id="A0A090WZQ9"/>
<comment type="similarity">
    <text evidence="2">Belongs to the bacterial solute-binding protein 2 family.</text>
</comment>
<dbReference type="RefSeq" id="WP_227806560.1">
    <property type="nucleotide sequence ID" value="NZ_BBNU01000035.1"/>
</dbReference>
<dbReference type="GO" id="GO:0030246">
    <property type="term" value="F:carbohydrate binding"/>
    <property type="evidence" value="ECO:0007669"/>
    <property type="project" value="UniProtKB-ARBA"/>
</dbReference>
<feature type="domain" description="Periplasmic binding protein" evidence="4">
    <location>
        <begin position="3"/>
        <end position="150"/>
    </location>
</feature>
<dbReference type="PANTHER" id="PTHR46847:SF1">
    <property type="entry name" value="D-ALLOSE-BINDING PERIPLASMIC PROTEIN-RELATED"/>
    <property type="match status" value="1"/>
</dbReference>
<dbReference type="Proteomes" id="UP000029643">
    <property type="component" value="Unassembled WGS sequence"/>
</dbReference>
<keyword evidence="3" id="KW-0732">Signal</keyword>
<protein>
    <submittedName>
        <fullName evidence="5">DNA-binding response regulator</fullName>
    </submittedName>
</protein>
<accession>A0A090WZQ9</accession>